<organism evidence="1 2">
    <name type="scientific">Linum trigynum</name>
    <dbReference type="NCBI Taxonomy" id="586398"/>
    <lineage>
        <taxon>Eukaryota</taxon>
        <taxon>Viridiplantae</taxon>
        <taxon>Streptophyta</taxon>
        <taxon>Embryophyta</taxon>
        <taxon>Tracheophyta</taxon>
        <taxon>Spermatophyta</taxon>
        <taxon>Magnoliopsida</taxon>
        <taxon>eudicotyledons</taxon>
        <taxon>Gunneridae</taxon>
        <taxon>Pentapetalae</taxon>
        <taxon>rosids</taxon>
        <taxon>fabids</taxon>
        <taxon>Malpighiales</taxon>
        <taxon>Linaceae</taxon>
        <taxon>Linum</taxon>
    </lineage>
</organism>
<proteinExistence type="predicted"/>
<accession>A0AAV2DKJ6</accession>
<name>A0AAV2DKJ6_9ROSI</name>
<dbReference type="Proteomes" id="UP001497516">
    <property type="component" value="Chromosome 3"/>
</dbReference>
<evidence type="ECO:0000313" key="2">
    <source>
        <dbReference type="Proteomes" id="UP001497516"/>
    </source>
</evidence>
<gene>
    <name evidence="1" type="ORF">LTRI10_LOCUS16361</name>
</gene>
<keyword evidence="2" id="KW-1185">Reference proteome</keyword>
<reference evidence="1 2" key="1">
    <citation type="submission" date="2024-04" db="EMBL/GenBank/DDBJ databases">
        <authorList>
            <person name="Fracassetti M."/>
        </authorList>
    </citation>
    <scope>NUCLEOTIDE SEQUENCE [LARGE SCALE GENOMIC DNA]</scope>
</reference>
<dbReference type="EMBL" id="OZ034816">
    <property type="protein sequence ID" value="CAL1374499.1"/>
    <property type="molecule type" value="Genomic_DNA"/>
</dbReference>
<sequence>MSDFRIRRKRGLAAAGRYEAEAGRRVTAPGFGEAVVVVVAVERKVDIEKEILRLSSALSVEMDAGPAKGWLPSQQQSITGDTYSVTGTI</sequence>
<dbReference type="AlphaFoldDB" id="A0AAV2DKJ6"/>
<protein>
    <submittedName>
        <fullName evidence="1">Uncharacterized protein</fullName>
    </submittedName>
</protein>
<evidence type="ECO:0000313" key="1">
    <source>
        <dbReference type="EMBL" id="CAL1374499.1"/>
    </source>
</evidence>